<dbReference type="InterPro" id="IPR013506">
    <property type="entry name" value="Topo_IIA_bsu_dom2"/>
</dbReference>
<dbReference type="InterPro" id="IPR036890">
    <property type="entry name" value="HATPase_C_sf"/>
</dbReference>
<dbReference type="Pfam" id="PF00204">
    <property type="entry name" value="DNA_gyraseB"/>
    <property type="match status" value="1"/>
</dbReference>
<keyword evidence="7 10" id="KW-0799">Topoisomerase</keyword>
<keyword evidence="5 10" id="KW-0067">ATP-binding</keyword>
<comment type="cofactor">
    <cofactor evidence="2">
        <name>Mg(2+)</name>
        <dbReference type="ChEBI" id="CHEBI:18420"/>
    </cofactor>
</comment>
<dbReference type="EC" id="5.6.2.2" evidence="10"/>
<dbReference type="RefSeq" id="WP_198569593.1">
    <property type="nucleotide sequence ID" value="NZ_CP066167.1"/>
</dbReference>
<dbReference type="InterPro" id="IPR013759">
    <property type="entry name" value="Topo_IIA_B_C"/>
</dbReference>
<comment type="function">
    <text evidence="10">Topoisomerase IV is essential for chromosome segregation. It relaxes supercoiled DNA. Performs the decatenation events required during the replication of a circular DNA molecule.</text>
</comment>
<dbReference type="FunFam" id="3.30.565.10:FF:000002">
    <property type="entry name" value="DNA gyrase subunit B"/>
    <property type="match status" value="1"/>
</dbReference>
<dbReference type="NCBIfam" id="TIGR01055">
    <property type="entry name" value="parE_Gneg"/>
    <property type="match status" value="1"/>
</dbReference>
<dbReference type="FunFam" id="3.30.230.10:FF:000012">
    <property type="entry name" value="DNA topoisomerase 4 subunit B"/>
    <property type="match status" value="1"/>
</dbReference>
<feature type="site" description="Interaction with DNA" evidence="10">
    <location>
        <position position="496"/>
    </location>
</feature>
<dbReference type="AlphaFoldDB" id="A0A7T4UR82"/>
<dbReference type="SUPFAM" id="SSF56719">
    <property type="entry name" value="Type II DNA topoisomerase"/>
    <property type="match status" value="1"/>
</dbReference>
<evidence type="ECO:0000256" key="2">
    <source>
        <dbReference type="ARBA" id="ARBA00001946"/>
    </source>
</evidence>
<dbReference type="GO" id="GO:0003677">
    <property type="term" value="F:DNA binding"/>
    <property type="evidence" value="ECO:0007669"/>
    <property type="project" value="UniProtKB-UniRule"/>
</dbReference>
<dbReference type="SMART" id="SM00433">
    <property type="entry name" value="TOP2c"/>
    <property type="match status" value="1"/>
</dbReference>
<dbReference type="PANTHER" id="PTHR45866:SF4">
    <property type="entry name" value="DNA TOPOISOMERASE 4 SUBUNIT B"/>
    <property type="match status" value="1"/>
</dbReference>
<dbReference type="Gene3D" id="3.40.50.670">
    <property type="match status" value="1"/>
</dbReference>
<evidence type="ECO:0000256" key="6">
    <source>
        <dbReference type="ARBA" id="ARBA00022842"/>
    </source>
</evidence>
<evidence type="ECO:0000256" key="8">
    <source>
        <dbReference type="ARBA" id="ARBA00023125"/>
    </source>
</evidence>
<evidence type="ECO:0000259" key="11">
    <source>
        <dbReference type="PROSITE" id="PS50880"/>
    </source>
</evidence>
<comment type="subunit">
    <text evidence="10">Heterotetramer composed of ParC and ParE.</text>
</comment>
<dbReference type="PRINTS" id="PR00418">
    <property type="entry name" value="TPI2FAMILY"/>
</dbReference>
<reference evidence="12 13" key="1">
    <citation type="submission" date="2020-12" db="EMBL/GenBank/DDBJ databases">
        <authorList>
            <person name="Shan Y."/>
        </authorList>
    </citation>
    <scope>NUCLEOTIDE SEQUENCE [LARGE SCALE GENOMIC DNA]</scope>
    <source>
        <strain evidence="13">csc3.9</strain>
    </source>
</reference>
<sequence length="629" mass="69482">MSNYTSESIEVLTGLEPVRKRPGMYTDTTRPNHLAQEVIDNSVDEALAGHAKEIHVTLHDDGSLSCADDGRGMPVDPHPELKLPGVEVILSTLHAGGKFSNDNYQFSGGLHGVGVSVVNALSKKLDVTIKRDGQVHRISFADGEKTDDLAVIDSCGKRNTGTEVRFWPDGKYFDSAKFSVRRLKHVLRAKAVLCPGLKVRFSDETGEESEEWYYEDGLPDYLASNTRELETLPSEPFVGHYSGNTEAVDWAVQWLPEGGELLAESYVNLIPTPLGGTHVNGLRSGLLDAMREFCEFRNMIPRGVKLTPDDIWDKCCYVLSSKLADPQFSGQTKERLSSREASAFVAGVAKDAFSLWLNQHTEEAEKLAELCIDSAQSRLRKAKKVVRKKVSAGPALPGKLADCSGADTERSELFLVEGDSAGGSAKQARDRQYQAILPLRGKILNTWEVDSQQILASQEVHDISVALGIDPDSSDLSGLRYGKICILADADSDGAHIATLLCALFLRHFRALVEHGHVFIAMPPLYRIDVGKEVYYALDQAERQGILDRIEAEKKKGKISVTRFKGLGEMNPLQLRETVMDPDTRRLVRLAVEPEDETDTLMDMLLGKKRAADRKTWLERHGDEAEVLA</sequence>
<evidence type="ECO:0000256" key="7">
    <source>
        <dbReference type="ARBA" id="ARBA00023029"/>
    </source>
</evidence>
<dbReference type="InterPro" id="IPR013760">
    <property type="entry name" value="Topo_IIA-like_dom_sf"/>
</dbReference>
<dbReference type="Pfam" id="PF00986">
    <property type="entry name" value="DNA_gyraseB_C"/>
    <property type="match status" value="1"/>
</dbReference>
<feature type="binding site" evidence="10">
    <location>
        <position position="333"/>
    </location>
    <ligand>
        <name>ATP</name>
        <dbReference type="ChEBI" id="CHEBI:30616"/>
    </ligand>
</feature>
<dbReference type="GO" id="GO:0005524">
    <property type="term" value="F:ATP binding"/>
    <property type="evidence" value="ECO:0007669"/>
    <property type="project" value="UniProtKB-UniRule"/>
</dbReference>
<dbReference type="InterPro" id="IPR001241">
    <property type="entry name" value="Topo_IIA"/>
</dbReference>
<keyword evidence="8 10" id="KW-0238">DNA-binding</keyword>
<dbReference type="SMART" id="SM00387">
    <property type="entry name" value="HATPase_c"/>
    <property type="match status" value="1"/>
</dbReference>
<evidence type="ECO:0000256" key="1">
    <source>
        <dbReference type="ARBA" id="ARBA00000185"/>
    </source>
</evidence>
<dbReference type="InterPro" id="IPR020568">
    <property type="entry name" value="Ribosomal_Su5_D2-typ_SF"/>
</dbReference>
<dbReference type="EMBL" id="CP066167">
    <property type="protein sequence ID" value="QQD18095.1"/>
    <property type="molecule type" value="Genomic_DNA"/>
</dbReference>
<proteinExistence type="inferred from homology"/>
<feature type="site" description="Interaction with DNA" evidence="10">
    <location>
        <position position="614"/>
    </location>
</feature>
<evidence type="ECO:0000256" key="9">
    <source>
        <dbReference type="ARBA" id="ARBA00023235"/>
    </source>
</evidence>
<dbReference type="InterPro" id="IPR005737">
    <property type="entry name" value="TopoIV_B_Gneg"/>
</dbReference>
<dbReference type="HAMAP" id="MF_00938">
    <property type="entry name" value="ParE_type1"/>
    <property type="match status" value="1"/>
</dbReference>
<evidence type="ECO:0000256" key="3">
    <source>
        <dbReference type="ARBA" id="ARBA00022723"/>
    </source>
</evidence>
<keyword evidence="13" id="KW-1185">Reference proteome</keyword>
<name>A0A7T4UR82_9GAMM</name>
<dbReference type="Gene3D" id="3.30.230.10">
    <property type="match status" value="1"/>
</dbReference>
<dbReference type="SUPFAM" id="SSF55874">
    <property type="entry name" value="ATPase domain of HSP90 chaperone/DNA topoisomerase II/histidine kinase"/>
    <property type="match status" value="1"/>
</dbReference>
<dbReference type="PRINTS" id="PR01098">
    <property type="entry name" value="TOPISMRASE4B"/>
</dbReference>
<evidence type="ECO:0000256" key="5">
    <source>
        <dbReference type="ARBA" id="ARBA00022840"/>
    </source>
</evidence>
<dbReference type="PROSITE" id="PS00177">
    <property type="entry name" value="TOPOISOMERASE_II"/>
    <property type="match status" value="1"/>
</dbReference>
<gene>
    <name evidence="10 12" type="primary">parE</name>
    <name evidence="12" type="ORF">I6N98_17430</name>
</gene>
<dbReference type="Proteomes" id="UP000596063">
    <property type="component" value="Chromosome"/>
</dbReference>
<dbReference type="GO" id="GO:0005694">
    <property type="term" value="C:chromosome"/>
    <property type="evidence" value="ECO:0007669"/>
    <property type="project" value="InterPro"/>
</dbReference>
<feature type="binding site" evidence="10">
    <location>
        <position position="4"/>
    </location>
    <ligand>
        <name>ATP</name>
        <dbReference type="ChEBI" id="CHEBI:30616"/>
    </ligand>
</feature>
<evidence type="ECO:0000313" key="12">
    <source>
        <dbReference type="EMBL" id="QQD18095.1"/>
    </source>
</evidence>
<dbReference type="Pfam" id="PF01751">
    <property type="entry name" value="Toprim"/>
    <property type="match status" value="1"/>
</dbReference>
<dbReference type="PANTHER" id="PTHR45866">
    <property type="entry name" value="DNA GYRASE/TOPOISOMERASE SUBUNIT B"/>
    <property type="match status" value="1"/>
</dbReference>
<comment type="similarity">
    <text evidence="10">Belongs to the type II topoisomerase family. ParE type 1 subfamily.</text>
</comment>
<dbReference type="SUPFAM" id="SSF54211">
    <property type="entry name" value="Ribosomal protein S5 domain 2-like"/>
    <property type="match status" value="1"/>
</dbReference>
<dbReference type="FunFam" id="3.40.50.670:FF:000003">
    <property type="entry name" value="DNA topoisomerase 4 subunit B"/>
    <property type="match status" value="1"/>
</dbReference>
<feature type="binding site" evidence="10">
    <location>
        <begin position="109"/>
        <end position="115"/>
    </location>
    <ligand>
        <name>ATP</name>
        <dbReference type="ChEBI" id="CHEBI:30616"/>
    </ligand>
</feature>
<dbReference type="InterPro" id="IPR003594">
    <property type="entry name" value="HATPase_dom"/>
</dbReference>
<keyword evidence="3" id="KW-0479">Metal-binding</keyword>
<dbReference type="GO" id="GO:0006265">
    <property type="term" value="P:DNA topological change"/>
    <property type="evidence" value="ECO:0007669"/>
    <property type="project" value="UniProtKB-UniRule"/>
</dbReference>
<evidence type="ECO:0000256" key="4">
    <source>
        <dbReference type="ARBA" id="ARBA00022741"/>
    </source>
</evidence>
<keyword evidence="4 10" id="KW-0547">Nucleotide-binding</keyword>
<dbReference type="PROSITE" id="PS50880">
    <property type="entry name" value="TOPRIM"/>
    <property type="match status" value="1"/>
</dbReference>
<protein>
    <recommendedName>
        <fullName evidence="10">DNA topoisomerase 4 subunit B</fullName>
        <ecNumber evidence="10">5.6.2.2</ecNumber>
    </recommendedName>
    <alternativeName>
        <fullName evidence="10">Topoisomerase IV subunit B</fullName>
    </alternativeName>
</protein>
<evidence type="ECO:0000256" key="10">
    <source>
        <dbReference type="HAMAP-Rule" id="MF_00938"/>
    </source>
</evidence>
<dbReference type="GO" id="GO:0003918">
    <property type="term" value="F:DNA topoisomerase type II (double strand cut, ATP-hydrolyzing) activity"/>
    <property type="evidence" value="ECO:0007669"/>
    <property type="project" value="UniProtKB-UniRule"/>
</dbReference>
<organism evidence="12 13">
    <name type="scientific">Spongiibacter nanhainus</name>
    <dbReference type="NCBI Taxonomy" id="2794344"/>
    <lineage>
        <taxon>Bacteria</taxon>
        <taxon>Pseudomonadati</taxon>
        <taxon>Pseudomonadota</taxon>
        <taxon>Gammaproteobacteria</taxon>
        <taxon>Cellvibrionales</taxon>
        <taxon>Spongiibacteraceae</taxon>
        <taxon>Spongiibacter</taxon>
    </lineage>
</organism>
<feature type="binding site" evidence="10">
    <location>
        <position position="68"/>
    </location>
    <ligand>
        <name>ATP</name>
        <dbReference type="ChEBI" id="CHEBI:30616"/>
    </ligand>
</feature>
<feature type="domain" description="Toprim" evidence="11">
    <location>
        <begin position="411"/>
        <end position="524"/>
    </location>
</feature>
<accession>A0A7T4UR82</accession>
<dbReference type="Gene3D" id="3.30.565.10">
    <property type="entry name" value="Histidine kinase-like ATPase, C-terminal domain"/>
    <property type="match status" value="1"/>
</dbReference>
<dbReference type="CDD" id="cd16928">
    <property type="entry name" value="HATPase_GyrB-like"/>
    <property type="match status" value="1"/>
</dbReference>
<dbReference type="InterPro" id="IPR014721">
    <property type="entry name" value="Ribsml_uS5_D2-typ_fold_subgr"/>
</dbReference>
<keyword evidence="6" id="KW-0460">Magnesium</keyword>
<dbReference type="InterPro" id="IPR002288">
    <property type="entry name" value="DNA_gyrase_B_C"/>
</dbReference>
<dbReference type="CDD" id="cd00822">
    <property type="entry name" value="TopoII_Trans_DNA_gyrase"/>
    <property type="match status" value="1"/>
</dbReference>
<keyword evidence="9 10" id="KW-0413">Isomerase</keyword>
<dbReference type="InterPro" id="IPR018522">
    <property type="entry name" value="TopoIIA_CS"/>
</dbReference>
<comment type="catalytic activity">
    <reaction evidence="1 10">
        <text>ATP-dependent breakage, passage and rejoining of double-stranded DNA.</text>
        <dbReference type="EC" id="5.6.2.2"/>
    </reaction>
</comment>
<dbReference type="GO" id="GO:0007059">
    <property type="term" value="P:chromosome segregation"/>
    <property type="evidence" value="ECO:0007669"/>
    <property type="project" value="UniProtKB-UniRule"/>
</dbReference>
<dbReference type="GO" id="GO:0046872">
    <property type="term" value="F:metal ion binding"/>
    <property type="evidence" value="ECO:0007669"/>
    <property type="project" value="UniProtKB-KW"/>
</dbReference>
<dbReference type="Pfam" id="PF02518">
    <property type="entry name" value="HATPase_c"/>
    <property type="match status" value="1"/>
</dbReference>
<dbReference type="InterPro" id="IPR006171">
    <property type="entry name" value="TOPRIM_dom"/>
</dbReference>
<feature type="site" description="Interaction with DNA" evidence="10">
    <location>
        <position position="445"/>
    </location>
</feature>
<evidence type="ECO:0000313" key="13">
    <source>
        <dbReference type="Proteomes" id="UP000596063"/>
    </source>
</evidence>
<dbReference type="KEGG" id="snan:I6N98_17430"/>
<feature type="binding site" evidence="10">
    <location>
        <position position="41"/>
    </location>
    <ligand>
        <name>ATP</name>
        <dbReference type="ChEBI" id="CHEBI:30616"/>
    </ligand>
</feature>